<dbReference type="AlphaFoldDB" id="A0A2G5E997"/>
<dbReference type="PANTHER" id="PTHR13391">
    <property type="entry name" value="MITOCHONDRIAL DISTRIBUTION REGULATOR MISATO"/>
    <property type="match status" value="1"/>
</dbReference>
<dbReference type="InterPro" id="IPR049942">
    <property type="entry name" value="DML1/Misato"/>
</dbReference>
<dbReference type="PANTHER" id="PTHR13391:SF0">
    <property type="entry name" value="PROTEIN MISATO HOMOLOG 1"/>
    <property type="match status" value="1"/>
</dbReference>
<organism evidence="8 9">
    <name type="scientific">Aquilegia coerulea</name>
    <name type="common">Rocky mountain columbine</name>
    <dbReference type="NCBI Taxonomy" id="218851"/>
    <lineage>
        <taxon>Eukaryota</taxon>
        <taxon>Viridiplantae</taxon>
        <taxon>Streptophyta</taxon>
        <taxon>Embryophyta</taxon>
        <taxon>Tracheophyta</taxon>
        <taxon>Spermatophyta</taxon>
        <taxon>Magnoliopsida</taxon>
        <taxon>Ranunculales</taxon>
        <taxon>Ranunculaceae</taxon>
        <taxon>Thalictroideae</taxon>
        <taxon>Aquilegia</taxon>
    </lineage>
</organism>
<evidence type="ECO:0008006" key="10">
    <source>
        <dbReference type="Google" id="ProtNLM"/>
    </source>
</evidence>
<dbReference type="InParanoid" id="A0A2G5E997"/>
<dbReference type="GO" id="GO:0005856">
    <property type="term" value="C:cytoskeleton"/>
    <property type="evidence" value="ECO:0007669"/>
    <property type="project" value="UniProtKB-SubCell"/>
</dbReference>
<dbReference type="GO" id="GO:0007005">
    <property type="term" value="P:mitochondrion organization"/>
    <property type="evidence" value="ECO:0007669"/>
    <property type="project" value="InterPro"/>
</dbReference>
<dbReference type="FunCoup" id="A0A2G5E997">
    <property type="interactions" value="1896"/>
</dbReference>
<evidence type="ECO:0000256" key="3">
    <source>
        <dbReference type="ARBA" id="ARBA00008507"/>
    </source>
</evidence>
<proteinExistence type="inferred from homology"/>
<dbReference type="OrthoDB" id="271881at2759"/>
<evidence type="ECO:0000259" key="6">
    <source>
        <dbReference type="Pfam" id="PF10644"/>
    </source>
</evidence>
<evidence type="ECO:0000259" key="7">
    <source>
        <dbReference type="Pfam" id="PF14881"/>
    </source>
</evidence>
<dbReference type="InterPro" id="IPR019605">
    <property type="entry name" value="Misato_II_tubulin-like"/>
</dbReference>
<gene>
    <name evidence="8" type="ORF">AQUCO_01000297v1</name>
</gene>
<dbReference type="InterPro" id="IPR029209">
    <property type="entry name" value="DML1/Misato_tubulin"/>
</dbReference>
<accession>A0A2G5E997</accession>
<dbReference type="STRING" id="218851.A0A2G5E997"/>
<feature type="domain" description="DML1/Misato tubulin" evidence="7">
    <location>
        <begin position="147"/>
        <end position="328"/>
    </location>
</feature>
<dbReference type="Gene3D" id="3.40.50.1440">
    <property type="entry name" value="Tubulin/FtsZ, GTPase domain"/>
    <property type="match status" value="1"/>
</dbReference>
<keyword evidence="5" id="KW-0206">Cytoskeleton</keyword>
<evidence type="ECO:0000313" key="8">
    <source>
        <dbReference type="EMBL" id="PIA52332.1"/>
    </source>
</evidence>
<evidence type="ECO:0000256" key="1">
    <source>
        <dbReference type="ARBA" id="ARBA00004173"/>
    </source>
</evidence>
<keyword evidence="4" id="KW-0496">Mitochondrion</keyword>
<comment type="similarity">
    <text evidence="3">Belongs to the misato family.</text>
</comment>
<dbReference type="Pfam" id="PF14881">
    <property type="entry name" value="Tubulin_3"/>
    <property type="match status" value="1"/>
</dbReference>
<dbReference type="EMBL" id="KZ305027">
    <property type="protein sequence ID" value="PIA52332.1"/>
    <property type="molecule type" value="Genomic_DNA"/>
</dbReference>
<evidence type="ECO:0000313" key="9">
    <source>
        <dbReference type="Proteomes" id="UP000230069"/>
    </source>
</evidence>
<reference evidence="8 9" key="1">
    <citation type="submission" date="2017-09" db="EMBL/GenBank/DDBJ databases">
        <title>WGS assembly of Aquilegia coerulea Goldsmith.</title>
        <authorList>
            <person name="Hodges S."/>
            <person name="Kramer E."/>
            <person name="Nordborg M."/>
            <person name="Tomkins J."/>
            <person name="Borevitz J."/>
            <person name="Derieg N."/>
            <person name="Yan J."/>
            <person name="Mihaltcheva S."/>
            <person name="Hayes R.D."/>
            <person name="Rokhsar D."/>
        </authorList>
    </citation>
    <scope>NUCLEOTIDE SEQUENCE [LARGE SCALE GENOMIC DNA]</scope>
    <source>
        <strain evidence="9">cv. Goldsmith</strain>
    </source>
</reference>
<feature type="domain" description="Misato Segment II tubulin-like" evidence="6">
    <location>
        <begin position="2"/>
        <end position="122"/>
    </location>
</feature>
<dbReference type="InterPro" id="IPR013838">
    <property type="entry name" value="Beta-tubulin_BS"/>
</dbReference>
<name>A0A2G5E997_AQUCA</name>
<dbReference type="PROSITE" id="PS00228">
    <property type="entry name" value="TUBULIN_B_AUTOREG"/>
    <property type="match status" value="1"/>
</dbReference>
<dbReference type="GO" id="GO:0005739">
    <property type="term" value="C:mitochondrion"/>
    <property type="evidence" value="ECO:0007669"/>
    <property type="project" value="UniProtKB-SubCell"/>
</dbReference>
<dbReference type="Proteomes" id="UP000230069">
    <property type="component" value="Unassembled WGS sequence"/>
</dbReference>
<evidence type="ECO:0000256" key="2">
    <source>
        <dbReference type="ARBA" id="ARBA00004245"/>
    </source>
</evidence>
<evidence type="ECO:0000256" key="5">
    <source>
        <dbReference type="ARBA" id="ARBA00023212"/>
    </source>
</evidence>
<dbReference type="SUPFAM" id="SSF52490">
    <property type="entry name" value="Tubulin nucleotide-binding domain-like"/>
    <property type="match status" value="1"/>
</dbReference>
<dbReference type="InterPro" id="IPR036525">
    <property type="entry name" value="Tubulin/FtsZ_GTPase_sf"/>
</dbReference>
<sequence length="565" mass="61783">MREIVTIQVGDFANFIGSHFWNFQDELLGLAEEPHADQAYKNQSLDTDVLFRAGETQQGTLTYTPRLVSIGLQGSLGSLSSHGSIYNDVPSYDPSHVATWEGNVTKQVAQPHKKNLFLQSLYKEELHQPTPSTNEIKDEDLVKCLENDVQYWTDFSKVHYHPQSLYEVSGLFTGIQGFDNYGIGKDVFSKGPCGEEMNERLRFFVEECDHIQGIQFVVDDSGGFSSVAADFLENIADEYTNTPVMLYSARGPGTYMNPLSQKGSISRALHDAVSFSRLSPLCKLIVPIGLPSLSTSKVSSFLCIKDAKPFHCSAVYAAALHSITTPFRMGLPGPTVDSEYVTGSMDVSGIVSMLTGQGRQNMVTMLDVAIPAPPLTGVRSQLNFPESLYSLTPEIAVDVEDLEAIEFMTILGALHSGGKQASILEVKDSIVSTYENAVTRPRFCHLSASLCPLPVPLPFPSIFGNHVGQRGELLQNPIPGSKSRGSLDVHSIPIAARLRSSSAVLPFIEKRLGHLRKFGIERGAAGAQLLRSWGFENDEVGDMGETLSKMVMSLDPYSQVSSDSD</sequence>
<dbReference type="CDD" id="cd06060">
    <property type="entry name" value="misato"/>
    <property type="match status" value="1"/>
</dbReference>
<comment type="subcellular location">
    <subcellularLocation>
        <location evidence="2">Cytoplasm</location>
        <location evidence="2">Cytoskeleton</location>
    </subcellularLocation>
    <subcellularLocation>
        <location evidence="1">Mitochondrion</location>
    </subcellularLocation>
</comment>
<evidence type="ECO:0000256" key="4">
    <source>
        <dbReference type="ARBA" id="ARBA00023128"/>
    </source>
</evidence>
<keyword evidence="9" id="KW-1185">Reference proteome</keyword>
<dbReference type="Pfam" id="PF10644">
    <property type="entry name" value="Misat_Tub_SegII"/>
    <property type="match status" value="1"/>
</dbReference>
<keyword evidence="5" id="KW-0963">Cytoplasm</keyword>
<protein>
    <recommendedName>
        <fullName evidence="10">Misato Segment II tubulin-like domain-containing protein</fullName>
    </recommendedName>
</protein>